<evidence type="ECO:0000313" key="2">
    <source>
        <dbReference type="Proteomes" id="UP001225596"/>
    </source>
</evidence>
<gene>
    <name evidence="1" type="ORF">Q8A64_02180</name>
</gene>
<protein>
    <submittedName>
        <fullName evidence="1">Uncharacterized protein</fullName>
    </submittedName>
</protein>
<dbReference type="EMBL" id="JAUYVH010000001">
    <property type="protein sequence ID" value="MDQ9169212.1"/>
    <property type="molecule type" value="Genomic_DNA"/>
</dbReference>
<accession>A0ABU1BK16</accession>
<name>A0ABU1BK16_9BURK</name>
<evidence type="ECO:0000313" key="1">
    <source>
        <dbReference type="EMBL" id="MDQ9169212.1"/>
    </source>
</evidence>
<reference evidence="1 2" key="1">
    <citation type="submission" date="2023-08" db="EMBL/GenBank/DDBJ databases">
        <title>Oxalobacteraceae gen .nov., isolated from river sludge outside the plant.</title>
        <authorList>
            <person name="Zhao S.Y."/>
        </authorList>
    </citation>
    <scope>NUCLEOTIDE SEQUENCE [LARGE SCALE GENOMIC DNA]</scope>
    <source>
        <strain evidence="1 2">R-40</strain>
    </source>
</reference>
<keyword evidence="2" id="KW-1185">Reference proteome</keyword>
<dbReference type="Proteomes" id="UP001225596">
    <property type="component" value="Unassembled WGS sequence"/>
</dbReference>
<dbReference type="RefSeq" id="WP_338435061.1">
    <property type="nucleotide sequence ID" value="NZ_JAUYVH010000001.1"/>
</dbReference>
<proteinExistence type="predicted"/>
<organism evidence="1 2">
    <name type="scientific">Keguizhuia sedimenti</name>
    <dbReference type="NCBI Taxonomy" id="3064264"/>
    <lineage>
        <taxon>Bacteria</taxon>
        <taxon>Pseudomonadati</taxon>
        <taxon>Pseudomonadota</taxon>
        <taxon>Betaproteobacteria</taxon>
        <taxon>Burkholderiales</taxon>
        <taxon>Oxalobacteraceae</taxon>
        <taxon>Keguizhuia</taxon>
    </lineage>
</organism>
<sequence>MSHFMIISGMPPSFDGLEPIYPVPVIDAQDYIRGLAAELEAEEGGSIHLVDDGETGTSDTFVADTVSAVQDKKPLEATVLWQLIARLVESGTTFRIWWANNDMQAYREAVLCRSKEEIHEQITKQSEAEFGKLQIRYTANLSLNTDAIRCPLAWRHGAC</sequence>
<comment type="caution">
    <text evidence="1">The sequence shown here is derived from an EMBL/GenBank/DDBJ whole genome shotgun (WGS) entry which is preliminary data.</text>
</comment>